<dbReference type="InterPro" id="IPR050640">
    <property type="entry name" value="Bact_2-comp_sensor_kinase"/>
</dbReference>
<feature type="domain" description="Signal transduction histidine kinase internal region" evidence="2">
    <location>
        <begin position="373"/>
        <end position="452"/>
    </location>
</feature>
<feature type="transmembrane region" description="Helical" evidence="1">
    <location>
        <begin position="282"/>
        <end position="303"/>
    </location>
</feature>
<comment type="caution">
    <text evidence="3">The sequence shown here is derived from an EMBL/GenBank/DDBJ whole genome shotgun (WGS) entry which is preliminary data.</text>
</comment>
<evidence type="ECO:0000313" key="5">
    <source>
        <dbReference type="Proteomes" id="UP000094067"/>
    </source>
</evidence>
<dbReference type="Pfam" id="PF06580">
    <property type="entry name" value="His_kinase"/>
    <property type="match status" value="1"/>
</dbReference>
<dbReference type="AlphaFoldDB" id="A0A1E3A406"/>
<sequence length="591" mass="68271">MKFQSKMKIVYIILGILAATVSGFIYYSISVDKLYGREMQNLTISAAQLNQQYDEMIKSMEDISYYLLSDADMLSAITSISTMVRSENTENYFQDAEKEIISRQNSDYIRKRFYRVIFCNDNCEPIGNSQDIRKDINYKEMPWYERAEKNSNTYTTIGLHWDLWGQNDKIQVFSVIKQIQGKNMGYIEVQQSADKVHEKLRMADKDLKVCLVNEEGELLYWNTQVDMGFCRSLLGRGKIPAGRYAGEEGTDYLAAGVYNEEAGTMVLVYKDSSLIQGDMVHIMYMTIFLVGCMLLFSLLYVAVSTSHLTKSIIQLQNVLANTNLETLDQMEPLEFRNENDEFQRIGQVYEEMRSRLSKSIGRERQLLTLQLQAQFDMLQAQVNPHFIYNALNVISSRGILDDDEVICEMCDELAGLLRYSTDTKEKYASIKTELTYLELYFSLLKYRYEHKLEYTIDLDKAIEEERVPKLVIQQLAENSINHGYANSSKVMKFSVLGYKDEKNWYIRIRDNGEGFSPEVLVQLTDGMKKLKQDLLDNRQNVEMKIGGMGILNTFARLYLLKGENLIFDIHNRTEGGAEIIIGSVIQEERNV</sequence>
<keyword evidence="3" id="KW-0808">Transferase</keyword>
<evidence type="ECO:0000313" key="6">
    <source>
        <dbReference type="Proteomes" id="UP000094271"/>
    </source>
</evidence>
<dbReference type="OrthoDB" id="370211at2"/>
<dbReference type="Proteomes" id="UP000094067">
    <property type="component" value="Unassembled WGS sequence"/>
</dbReference>
<dbReference type="EC" id="2.7.13.3" evidence="3"/>
<dbReference type="Proteomes" id="UP000094271">
    <property type="component" value="Unassembled WGS sequence"/>
</dbReference>
<evidence type="ECO:0000259" key="2">
    <source>
        <dbReference type="Pfam" id="PF06580"/>
    </source>
</evidence>
<dbReference type="GO" id="GO:0016020">
    <property type="term" value="C:membrane"/>
    <property type="evidence" value="ECO:0007669"/>
    <property type="project" value="InterPro"/>
</dbReference>
<reference evidence="3 5" key="1">
    <citation type="submission" date="2016-07" db="EMBL/GenBank/DDBJ databases">
        <title>Characterization of isolates of Eisenbergiella tayi derived from blood cultures, using whole genome sequencing.</title>
        <authorList>
            <person name="Burdz T."/>
            <person name="Wiebe D."/>
            <person name="Huynh C."/>
            <person name="Bernard K."/>
        </authorList>
    </citation>
    <scope>NUCLEOTIDE SEQUENCE [LARGE SCALE GENOMIC DNA]</scope>
    <source>
        <strain evidence="3 5">NML 110608</strain>
    </source>
</reference>
<dbReference type="PATRIC" id="fig|1432052.4.peg.4337"/>
<dbReference type="GO" id="GO:0000155">
    <property type="term" value="F:phosphorelay sensor kinase activity"/>
    <property type="evidence" value="ECO:0007669"/>
    <property type="project" value="InterPro"/>
</dbReference>
<proteinExistence type="predicted"/>
<dbReference type="EMBL" id="MCGH01000003">
    <property type="protein sequence ID" value="ODM03121.1"/>
    <property type="molecule type" value="Genomic_DNA"/>
</dbReference>
<dbReference type="InterPro" id="IPR036890">
    <property type="entry name" value="HATPase_C_sf"/>
</dbReference>
<accession>A0A1E3A406</accession>
<gene>
    <name evidence="3" type="primary">ypdA_23</name>
    <name evidence="4" type="ORF">BEI59_20750</name>
    <name evidence="3" type="ORF">BEI61_03915</name>
</gene>
<keyword evidence="3" id="KW-0418">Kinase</keyword>
<dbReference type="RefSeq" id="WP_069153676.1">
    <property type="nucleotide sequence ID" value="NZ_DAWDRA010000051.1"/>
</dbReference>
<organism evidence="3 5">
    <name type="scientific">Eisenbergiella tayi</name>
    <dbReference type="NCBI Taxonomy" id="1432052"/>
    <lineage>
        <taxon>Bacteria</taxon>
        <taxon>Bacillati</taxon>
        <taxon>Bacillota</taxon>
        <taxon>Clostridia</taxon>
        <taxon>Lachnospirales</taxon>
        <taxon>Lachnospiraceae</taxon>
        <taxon>Eisenbergiella</taxon>
    </lineage>
</organism>
<evidence type="ECO:0000313" key="4">
    <source>
        <dbReference type="EMBL" id="ODR48390.1"/>
    </source>
</evidence>
<keyword evidence="1" id="KW-0472">Membrane</keyword>
<protein>
    <submittedName>
        <fullName evidence="3">Sensor histidine kinase YpdA</fullName>
        <ecNumber evidence="3">2.7.13.3</ecNumber>
    </submittedName>
</protein>
<evidence type="ECO:0000313" key="3">
    <source>
        <dbReference type="EMBL" id="ODM03121.1"/>
    </source>
</evidence>
<dbReference type="SUPFAM" id="SSF55874">
    <property type="entry name" value="ATPase domain of HSP90 chaperone/DNA topoisomerase II/histidine kinase"/>
    <property type="match status" value="1"/>
</dbReference>
<feature type="transmembrane region" description="Helical" evidence="1">
    <location>
        <begin position="9"/>
        <end position="29"/>
    </location>
</feature>
<keyword evidence="1" id="KW-1133">Transmembrane helix</keyword>
<reference evidence="4 6" key="2">
    <citation type="submission" date="2016-08" db="EMBL/GenBank/DDBJ databases">
        <authorList>
            <person name="Seilhamer J.J."/>
        </authorList>
    </citation>
    <scope>NUCLEOTIDE SEQUENCE [LARGE SCALE GENOMIC DNA]</scope>
    <source>
        <strain evidence="4 6">NML150140-1</strain>
    </source>
</reference>
<dbReference type="PANTHER" id="PTHR34220:SF7">
    <property type="entry name" value="SENSOR HISTIDINE KINASE YPDA"/>
    <property type="match status" value="1"/>
</dbReference>
<dbReference type="EMBL" id="MEHA01000017">
    <property type="protein sequence ID" value="ODR48390.1"/>
    <property type="molecule type" value="Genomic_DNA"/>
</dbReference>
<dbReference type="Gene3D" id="3.30.565.10">
    <property type="entry name" value="Histidine kinase-like ATPase, C-terminal domain"/>
    <property type="match status" value="1"/>
</dbReference>
<name>A0A1E3A406_9FIRM</name>
<keyword evidence="1" id="KW-0812">Transmembrane</keyword>
<dbReference type="PANTHER" id="PTHR34220">
    <property type="entry name" value="SENSOR HISTIDINE KINASE YPDA"/>
    <property type="match status" value="1"/>
</dbReference>
<evidence type="ECO:0000256" key="1">
    <source>
        <dbReference type="SAM" id="Phobius"/>
    </source>
</evidence>
<dbReference type="InterPro" id="IPR010559">
    <property type="entry name" value="Sig_transdc_His_kin_internal"/>
</dbReference>